<name>E0RS56_WINT6</name>
<dbReference type="GO" id="GO:0008955">
    <property type="term" value="F:peptidoglycan glycosyltransferase activity"/>
    <property type="evidence" value="ECO:0007669"/>
    <property type="project" value="UniProtKB-EC"/>
</dbReference>
<proteinExistence type="inferred from homology"/>
<dbReference type="GO" id="GO:0009252">
    <property type="term" value="P:peptidoglycan biosynthetic process"/>
    <property type="evidence" value="ECO:0007669"/>
    <property type="project" value="UniProtKB-KW"/>
</dbReference>
<keyword evidence="7 21" id="KW-0812">Transmembrane</keyword>
<comment type="catalytic activity">
    <reaction evidence="20">
        <text>[GlcNAc-(1-&gt;4)-Mur2Ac(oyl-L-Ala-gamma-D-Glu-L-Lys-D-Ala-D-Ala)](n)-di-trans,octa-cis-undecaprenyl diphosphate + beta-D-GlcNAc-(1-&gt;4)-Mur2Ac(oyl-L-Ala-gamma-D-Glu-L-Lys-D-Ala-D-Ala)-di-trans,octa-cis-undecaprenyl diphosphate = [GlcNAc-(1-&gt;4)-Mur2Ac(oyl-L-Ala-gamma-D-Glu-L-Lys-D-Ala-D-Ala)](n+1)-di-trans,octa-cis-undecaprenyl diphosphate + di-trans,octa-cis-undecaprenyl diphosphate + H(+)</text>
        <dbReference type="Rhea" id="RHEA:23708"/>
        <dbReference type="Rhea" id="RHEA-COMP:9602"/>
        <dbReference type="Rhea" id="RHEA-COMP:9603"/>
        <dbReference type="ChEBI" id="CHEBI:15378"/>
        <dbReference type="ChEBI" id="CHEBI:58405"/>
        <dbReference type="ChEBI" id="CHEBI:60033"/>
        <dbReference type="ChEBI" id="CHEBI:78435"/>
        <dbReference type="EC" id="2.4.99.28"/>
    </reaction>
</comment>
<reference evidence="22 23" key="2">
    <citation type="journal article" date="2010" name="J. Bacteriol.">
        <title>Genome sequence of the polysaccharide-degrading, thermophilic anaerobe Spirochaeta thermophila DSM 6192.</title>
        <authorList>
            <person name="Angelov A."/>
            <person name="Liebl S."/>
            <person name="Ballschmiter M."/>
            <person name="Bomeke M."/>
            <person name="Lehmann R."/>
            <person name="Liesegang H."/>
            <person name="Daniel R."/>
            <person name="Liebl W."/>
        </authorList>
    </citation>
    <scope>NUCLEOTIDE SEQUENCE [LARGE SCALE GENOMIC DNA]</scope>
    <source>
        <strain evidence="23">ATCC 49972 / DSM 6192 / RI 19.B1</strain>
    </source>
</reference>
<dbReference type="InterPro" id="IPR001182">
    <property type="entry name" value="FtsW/RodA"/>
</dbReference>
<sequence>MRGGFAPERVHDSSRGTFLPLLVVLLLSVGLSMLFSASHYRSEVLVGNPYYFVLQQAVRVVVGLVVAGALVLIPLEVLQRTVPWMVLGTLGLLLLTFVPGIGVSFFGANRWIVVAGVSFQPSELAKFVLVFYLSYILSRKRDRFEDPGVSIVPPAVVLFSFVLLVYLQNDFSTAIFLLFSGMYVFFAAGVPFRYFAFFFMVGVPLFLILLFTREHRVLRLLAYLDPSRDPDGVGYQIQASLRALSEGGFWGKGMGNGTYKYGVLPEAHSDFIFATVGEELGFVGVVGICLLFAMLVLEGYRIGMRQGEDFPRLLAFSVTTTLALQVLINLSVVCGLLPTTGVPLPFFSAGGSAALVTLMFCGLLGNLSRRGGDSHG</sequence>
<evidence type="ECO:0000256" key="6">
    <source>
        <dbReference type="ARBA" id="ARBA00022679"/>
    </source>
</evidence>
<keyword evidence="10 21" id="KW-1133">Transmembrane helix</keyword>
<dbReference type="GO" id="GO:0008360">
    <property type="term" value="P:regulation of cell shape"/>
    <property type="evidence" value="ECO:0007669"/>
    <property type="project" value="UniProtKB-KW"/>
</dbReference>
<reference key="1">
    <citation type="submission" date="2009-08" db="EMBL/GenBank/DDBJ databases">
        <title>The genome sequence of Spirochaeta thermophila DSM6192.</title>
        <authorList>
            <person name="Angelov A."/>
            <person name="Mientus M."/>
            <person name="Wittenberg S."/>
            <person name="Lehmann R."/>
            <person name="Liesegang H."/>
            <person name="Daniel R."/>
            <person name="Liebl W."/>
        </authorList>
    </citation>
    <scope>NUCLEOTIDE SEQUENCE</scope>
    <source>
        <strain>DSM 6192</strain>
    </source>
</reference>
<evidence type="ECO:0000256" key="7">
    <source>
        <dbReference type="ARBA" id="ARBA00022692"/>
    </source>
</evidence>
<comment type="subcellular location">
    <subcellularLocation>
        <location evidence="1">Cell membrane</location>
        <topology evidence="1">Multi-pass membrane protein</topology>
    </subcellularLocation>
</comment>
<evidence type="ECO:0000256" key="1">
    <source>
        <dbReference type="ARBA" id="ARBA00004651"/>
    </source>
</evidence>
<dbReference type="NCBIfam" id="TIGR02614">
    <property type="entry name" value="ftsW"/>
    <property type="match status" value="1"/>
</dbReference>
<dbReference type="KEGG" id="sta:STHERM_c08960"/>
<feature type="transmembrane region" description="Helical" evidence="21">
    <location>
        <begin position="111"/>
        <end position="137"/>
    </location>
</feature>
<dbReference type="PaxDb" id="665571-STHERM_c08960"/>
<evidence type="ECO:0000256" key="10">
    <source>
        <dbReference type="ARBA" id="ARBA00022989"/>
    </source>
</evidence>
<dbReference type="GO" id="GO:0071555">
    <property type="term" value="P:cell wall organization"/>
    <property type="evidence" value="ECO:0007669"/>
    <property type="project" value="UniProtKB-KW"/>
</dbReference>
<feature type="transmembrane region" description="Helical" evidence="21">
    <location>
        <begin position="313"/>
        <end position="338"/>
    </location>
</feature>
<keyword evidence="9" id="KW-0573">Peptidoglycan synthesis</keyword>
<dbReference type="GO" id="GO:0032153">
    <property type="term" value="C:cell division site"/>
    <property type="evidence" value="ECO:0007669"/>
    <property type="project" value="TreeGrafter"/>
</dbReference>
<dbReference type="PANTHER" id="PTHR30474:SF2">
    <property type="entry name" value="PEPTIDOGLYCAN GLYCOSYLTRANSFERASE FTSW-RELATED"/>
    <property type="match status" value="1"/>
</dbReference>
<dbReference type="PANTHER" id="PTHR30474">
    <property type="entry name" value="CELL CYCLE PROTEIN"/>
    <property type="match status" value="1"/>
</dbReference>
<dbReference type="GO" id="GO:0015648">
    <property type="term" value="F:lipid-linked peptidoglycan transporter activity"/>
    <property type="evidence" value="ECO:0007669"/>
    <property type="project" value="TreeGrafter"/>
</dbReference>
<keyword evidence="11 21" id="KW-0472">Membrane</keyword>
<evidence type="ECO:0000256" key="3">
    <source>
        <dbReference type="ARBA" id="ARBA00022475"/>
    </source>
</evidence>
<dbReference type="PROSITE" id="PS00428">
    <property type="entry name" value="FTSW_RODA_SPOVE"/>
    <property type="match status" value="1"/>
</dbReference>
<dbReference type="GO" id="GO:0051301">
    <property type="term" value="P:cell division"/>
    <property type="evidence" value="ECO:0007669"/>
    <property type="project" value="UniProtKB-KW"/>
</dbReference>
<dbReference type="Pfam" id="PF01098">
    <property type="entry name" value="FTSW_RODA_SPOVE"/>
    <property type="match status" value="1"/>
</dbReference>
<keyword evidence="4" id="KW-0132">Cell division</keyword>
<dbReference type="AlphaFoldDB" id="E0RS56"/>
<evidence type="ECO:0000256" key="11">
    <source>
        <dbReference type="ARBA" id="ARBA00023136"/>
    </source>
</evidence>
<evidence type="ECO:0000256" key="12">
    <source>
        <dbReference type="ARBA" id="ARBA00023306"/>
    </source>
</evidence>
<evidence type="ECO:0000256" key="19">
    <source>
        <dbReference type="ARBA" id="ARBA00044770"/>
    </source>
</evidence>
<evidence type="ECO:0000256" key="15">
    <source>
        <dbReference type="ARBA" id="ARBA00033270"/>
    </source>
</evidence>
<feature type="transmembrane region" description="Helical" evidence="21">
    <location>
        <begin position="57"/>
        <end position="75"/>
    </location>
</feature>
<evidence type="ECO:0000256" key="21">
    <source>
        <dbReference type="SAM" id="Phobius"/>
    </source>
</evidence>
<feature type="transmembrane region" description="Helical" evidence="21">
    <location>
        <begin position="18"/>
        <end position="37"/>
    </location>
</feature>
<keyword evidence="6" id="KW-0808">Transferase</keyword>
<evidence type="ECO:0000256" key="14">
    <source>
        <dbReference type="ARBA" id="ARBA00032370"/>
    </source>
</evidence>
<evidence type="ECO:0000313" key="22">
    <source>
        <dbReference type="EMBL" id="ADN01843.1"/>
    </source>
</evidence>
<evidence type="ECO:0000256" key="13">
    <source>
        <dbReference type="ARBA" id="ARBA00023316"/>
    </source>
</evidence>
<accession>E0RS56</accession>
<dbReference type="InterPro" id="IPR018365">
    <property type="entry name" value="Cell_cycle_FtsW-rel_CS"/>
</dbReference>
<evidence type="ECO:0000256" key="16">
    <source>
        <dbReference type="ARBA" id="ARBA00038053"/>
    </source>
</evidence>
<feature type="transmembrane region" description="Helical" evidence="21">
    <location>
        <begin position="280"/>
        <end position="301"/>
    </location>
</feature>
<evidence type="ECO:0000256" key="8">
    <source>
        <dbReference type="ARBA" id="ARBA00022960"/>
    </source>
</evidence>
<evidence type="ECO:0000256" key="2">
    <source>
        <dbReference type="ARBA" id="ARBA00004752"/>
    </source>
</evidence>
<keyword evidence="12" id="KW-0131">Cell cycle</keyword>
<dbReference type="eggNOG" id="COG0772">
    <property type="taxonomic scope" value="Bacteria"/>
</dbReference>
<comment type="similarity">
    <text evidence="16">Belongs to the SEDS family. FtsW subfamily.</text>
</comment>
<evidence type="ECO:0000256" key="9">
    <source>
        <dbReference type="ARBA" id="ARBA00022984"/>
    </source>
</evidence>
<evidence type="ECO:0000313" key="23">
    <source>
        <dbReference type="Proteomes" id="UP000001296"/>
    </source>
</evidence>
<dbReference type="EMBL" id="CP001698">
    <property type="protein sequence ID" value="ADN01843.1"/>
    <property type="molecule type" value="Genomic_DNA"/>
</dbReference>
<comment type="pathway">
    <text evidence="2">Cell wall biogenesis; peptidoglycan biosynthesis.</text>
</comment>
<feature type="transmembrane region" description="Helical" evidence="21">
    <location>
        <begin position="344"/>
        <end position="367"/>
    </location>
</feature>
<gene>
    <name evidence="22" type="ordered locus">STHERM_c08960</name>
</gene>
<evidence type="ECO:0000256" key="17">
    <source>
        <dbReference type="ARBA" id="ARBA00041185"/>
    </source>
</evidence>
<evidence type="ECO:0000256" key="20">
    <source>
        <dbReference type="ARBA" id="ARBA00049902"/>
    </source>
</evidence>
<dbReference type="HOGENOM" id="CLU_029243_1_2_12"/>
<keyword evidence="8" id="KW-0133">Cell shape</keyword>
<feature type="transmembrane region" description="Helical" evidence="21">
    <location>
        <begin position="149"/>
        <end position="167"/>
    </location>
</feature>
<protein>
    <recommendedName>
        <fullName evidence="17">Probable peptidoglycan glycosyltransferase FtsW</fullName>
        <ecNumber evidence="19">2.4.99.28</ecNumber>
    </recommendedName>
    <alternativeName>
        <fullName evidence="18">Cell division protein FtsW</fullName>
    </alternativeName>
    <alternativeName>
        <fullName evidence="15">Cell wall polymerase</fullName>
    </alternativeName>
    <alternativeName>
        <fullName evidence="14">Peptidoglycan polymerase</fullName>
    </alternativeName>
</protein>
<evidence type="ECO:0000256" key="4">
    <source>
        <dbReference type="ARBA" id="ARBA00022618"/>
    </source>
</evidence>
<evidence type="ECO:0000256" key="18">
    <source>
        <dbReference type="ARBA" id="ARBA00041418"/>
    </source>
</evidence>
<evidence type="ECO:0000256" key="5">
    <source>
        <dbReference type="ARBA" id="ARBA00022676"/>
    </source>
</evidence>
<keyword evidence="13" id="KW-0961">Cell wall biogenesis/degradation</keyword>
<dbReference type="InterPro" id="IPR013437">
    <property type="entry name" value="FtsW"/>
</dbReference>
<dbReference type="GO" id="GO:0005886">
    <property type="term" value="C:plasma membrane"/>
    <property type="evidence" value="ECO:0007669"/>
    <property type="project" value="UniProtKB-SubCell"/>
</dbReference>
<dbReference type="EC" id="2.4.99.28" evidence="19"/>
<organism evidence="22 23">
    <name type="scientific">Winmispira thermophila (strain ATCC 49972 / DSM 6192 / RI 19.B1)</name>
    <name type="common">Spirochaeta thermophila</name>
    <dbReference type="NCBI Taxonomy" id="665571"/>
    <lineage>
        <taxon>Bacteria</taxon>
        <taxon>Pseudomonadati</taxon>
        <taxon>Spirochaetota</taxon>
        <taxon>Spirochaetia</taxon>
        <taxon>Winmispirales</taxon>
        <taxon>Winmispiraceae</taxon>
        <taxon>Winmispira</taxon>
    </lineage>
</organism>
<dbReference type="RefSeq" id="WP_013313684.1">
    <property type="nucleotide sequence ID" value="NC_014484.1"/>
</dbReference>
<keyword evidence="3" id="KW-1003">Cell membrane</keyword>
<feature type="transmembrane region" description="Helical" evidence="21">
    <location>
        <begin position="82"/>
        <end position="105"/>
    </location>
</feature>
<feature type="transmembrane region" description="Helical" evidence="21">
    <location>
        <begin position="173"/>
        <end position="190"/>
    </location>
</feature>
<keyword evidence="5" id="KW-0328">Glycosyltransferase</keyword>
<dbReference type="Proteomes" id="UP000001296">
    <property type="component" value="Chromosome"/>
</dbReference>